<dbReference type="Proteomes" id="UP000001542">
    <property type="component" value="Unassembled WGS sequence"/>
</dbReference>
<sequence length="2979" mass="343575">MSTLLQKLSSNSKEDVIETIGILRKRFVDMCFHPPDELNADFQEIFEFINRTNTNGNKTSEMARLLVALHALFLFPKPEQFGDLPFDFEDRFLLAVLILMHNMKGDMSQHGDICIDYVYQTLDAIGSSTNKNFYSMEIPFFTRYFAKSMKQLESPEKVIELVTKFSETIGKVKPEYIGMDDLLFIPQILVADQFLKVIKTQQLADQFINAVDTLFTSCANHPSALILILFQSWFHLTKSSYDDKSKNDQVVFNFFNQVDTITKYAARLPLSKHHELHHQFQWFLLFYFYYFVNDNTARTRLLIFICQGLKTVEQIENHRRVCQTVEKFNERILTQYDNNIKWPLFFFISNLQSNFTLYFQTVKTIYGIYLSPNITEDKEGTFRKIRYGFSMQTYMQTTDVFVDKTLYTLIKERQTSSLETAMLWFNEEIDILTKMTEKTTSFLAFHSNFSKNIAERIPNSKEYQSELFYFIKSAQIWTKFVVNISQKLTELKSFEFNHVLFKKNNLGLMITESRLKGLIKAIDNIHASFINVLLHTPRDFINDVCTEMAKILIHYIENDKISLLFFDVFQQISQSDVFLKAIVKYLYSYVSENIKFMLSEDRLDACAIPKVLAFVIRFCRRKDGEYHPQLLRQLKSFQRFILTSIYTTIRRATNLYDVFNTVKTDASLYSYLIEKAEGQKPSDSLFGRLKQSIFFELVESNKFSALPVFLEVLSLDLEKSQLMQNLEIFRVAFNSTDSEIISKAAIIFSDIFTINYSQGKVDVNDELFIETASALVNDLHLLSKQSARSVERILPLIPHIYTNPKEQFTEICGIKYGDVDMLVCTKAIISNYTDSEQNAFFAFQYVTRCIDILKYRTGDFNHQSELIQDLLGLLMKCIVYSRFLTDLERYYKNLVHIVGNLMIKSVSNVFFLEICSLAASNRSQISSIMYKIADSILSYVSSSEYSIDFMSKTLNDVFAKPNTNRLHLLTLILTLYMKYFKNLVTMDYIKLFIYESNVFTNIDSEFFSVINQFFKSYLEMQSLENKNRFIDLVNDTFSQRPVCFPHILCKRIRKMGIPRPDLFIPINTFNNNDDVCQSQQVCFQMAIGVPLNFDDSVLLAEKVKNLVSSLQPQEKLLRRNTLITELVHRNEFYSLVNPNNNQPTQRNQTLPQSVIFFLCNTMTSRITYLSNSAIRKFKSFAANREKSQICASTIDEYCNNPSRLIGSIYSNESTNPRSTPEEMTKVQGKYIANCCFYRRLMKLHPDKIPHSVIHTLMKNYFDFEQFSELERLNNLTNFVQVVKTLTVRDFIQLKPVQDIILDSSNKAQYLERFIVVTMNLLASKQVPYRAIILKYIWKFLSCFPRQTIQIFFTVNLGNLNTVFSILTDCIALDKSNKLFNALIEYLKNYKKYSTLHPSVCTMIYQLSLYQRFAWTAEYPTLIRSMFSKMLSEFTNQEGKYENSYANLEQIANSYIKIIKENATFESIIDFAKLFQNAMFYHTRTYYEFIRIAFEGLPADFWATFLGEIVKSKISLSNTQYYILVSHAILHCGKCDPDFIQSIWRMIFNKTEKDTLCTHLRCFLSLLKRGPPRTSNLSRLVILVIQGMKSGDPQTELYALKICLKLNSYGMLPDVVFYNVGAQLLSYSKYFDDPYKNLYYQFFNMKTELYQNPPNEFIQALVYFTHDKCSTIRDTLILIEVFQNIPTLLNLLPFSVIASLVLFIKKNLEKIKQFRESELNEFDGLFTKCLEFVKRAKPSEREITLFVNIGCDFAMKVLEPLLGTTSPLFAPSEFIHGLCEYIVEERPDLYPKRVFDAISAYSFTPNSLFMVAAACKLEIDGIKDEFIQKSLLLLCEPKVHTDLIFYDYILDYIVRHQTDNILRYLDDAFKWVCKNFNINIRDRVARVCRTVVRVTPSFQRLDKLKYIWDTIVETILRLNQFKCICHKLWISFYIMFIEEVPQTDMMEYIDFIFDRIKDIQVTSNYLVTISYSVARMKNIPVEIKLHFLKQLVWKIDFEPRDAVPDLINEVLKVAEENPQFLPICVEILVILASINTPKMRISNVMDILALLPNDPKDRLQFLIEKIDPRIWNDMYLPVLALLSCEESPESVTLLGFGPMLSKIGSHLLYGVLCRFIDSGRSQTVISTFAERIKNVKSKRMHHEVLVALTSSIISRILPIHPVTLLKLAHDCGLHTAVETVNKDTSIPPRKFQKFLPYDCLYSYSHKHIAVHDAAAAALAMLGKYSTAINVISEPLSTESKFVSLMREISSHMIQDEKTLMTSIRLGFESDELDSCAYNLLLPIRDFDPERRANDYNRLVNLSTVLLRNKKEPTMFIKERTIIALSAAKYNDEMSRGHIFDLFSPNLVKSIDPAFINCFRQITNTQQFNQAEIDGNEPLFLISPKSKLFRSIAGYHKSGLVAVSKQSMEEFSRTITSQVQYAHLDAEEWAKSSTLFYNLCAMNFSHELLQSAIGGYSHVLAFNQLISPERRFEALARLLILIRESKVQNYMENLSLFVKENSSLFEGLMASLVKLCDDDYFYQRAYRIIEDNLSAIVGLAMTLNLNSLLAKLQETKQGKTLISSHQQMNSILTELFTVDIRSRDRQRRCLQLLLLLRSMTSEEVQSACNVTERSSNQDNIAKVIADSGISLKTTDSLLELKAKVEKSDALLLAKEILKADETIPEIDAKVYHLIQSANHVITSVDELAQDVIMLTTEVLWLGDKVLSVKCLTKEGNYKYLLINKLDVFPKYAAVVASQSQNVLTSVASSNYQMFSRQFPPSVANKTVFTGQFAITLLNERVTSLRSVYDTTFNCEPSTMPLQHDGCSLLRHVISSATPVGYLHHRQSYVSAQGFYGARSLLLRTSYPGLEELVICPASGAIVPHISALEQSSSFRLSPNIVRLCGYNPPGVLALSFAAAAGAFVQSYETVCALAEIMSEKGTLEEVVADREYQIEPILNVSPVEGSAIGREEAIQWHKDVQKVIEEAMTEKGQPITAIPWF</sequence>
<dbReference type="VEuPathDB" id="TrichDB:TVAG_295140"/>
<evidence type="ECO:0000313" key="2">
    <source>
        <dbReference type="Proteomes" id="UP000001542"/>
    </source>
</evidence>
<name>A2DL71_TRIV3</name>
<protein>
    <submittedName>
        <fullName evidence="1">Uncharacterized protein</fullName>
    </submittedName>
</protein>
<reference evidence="1" key="2">
    <citation type="journal article" date="2007" name="Science">
        <title>Draft genome sequence of the sexually transmitted pathogen Trichomonas vaginalis.</title>
        <authorList>
            <person name="Carlton J.M."/>
            <person name="Hirt R.P."/>
            <person name="Silva J.C."/>
            <person name="Delcher A.L."/>
            <person name="Schatz M."/>
            <person name="Zhao Q."/>
            <person name="Wortman J.R."/>
            <person name="Bidwell S.L."/>
            <person name="Alsmark U.C.M."/>
            <person name="Besteiro S."/>
            <person name="Sicheritz-Ponten T."/>
            <person name="Noel C.J."/>
            <person name="Dacks J.B."/>
            <person name="Foster P.G."/>
            <person name="Simillion C."/>
            <person name="Van de Peer Y."/>
            <person name="Miranda-Saavedra D."/>
            <person name="Barton G.J."/>
            <person name="Westrop G.D."/>
            <person name="Mueller S."/>
            <person name="Dessi D."/>
            <person name="Fiori P.L."/>
            <person name="Ren Q."/>
            <person name="Paulsen I."/>
            <person name="Zhang H."/>
            <person name="Bastida-Corcuera F.D."/>
            <person name="Simoes-Barbosa A."/>
            <person name="Brown M.T."/>
            <person name="Hayes R.D."/>
            <person name="Mukherjee M."/>
            <person name="Okumura C.Y."/>
            <person name="Schneider R."/>
            <person name="Smith A.J."/>
            <person name="Vanacova S."/>
            <person name="Villalvazo M."/>
            <person name="Haas B.J."/>
            <person name="Pertea M."/>
            <person name="Feldblyum T.V."/>
            <person name="Utterback T.R."/>
            <person name="Shu C.L."/>
            <person name="Osoegawa K."/>
            <person name="de Jong P.J."/>
            <person name="Hrdy I."/>
            <person name="Horvathova L."/>
            <person name="Zubacova Z."/>
            <person name="Dolezal P."/>
            <person name="Malik S.B."/>
            <person name="Logsdon J.M. Jr."/>
            <person name="Henze K."/>
            <person name="Gupta A."/>
            <person name="Wang C.C."/>
            <person name="Dunne R.L."/>
            <person name="Upcroft J.A."/>
            <person name="Upcroft P."/>
            <person name="White O."/>
            <person name="Salzberg S.L."/>
            <person name="Tang P."/>
            <person name="Chiu C.-H."/>
            <person name="Lee Y.-S."/>
            <person name="Embley T.M."/>
            <person name="Coombs G.H."/>
            <person name="Mottram J.C."/>
            <person name="Tachezy J."/>
            <person name="Fraser-Liggett C.M."/>
            <person name="Johnson P.J."/>
        </authorList>
    </citation>
    <scope>NUCLEOTIDE SEQUENCE [LARGE SCALE GENOMIC DNA]</scope>
    <source>
        <strain evidence="1">G3</strain>
    </source>
</reference>
<dbReference type="InParanoid" id="A2DL71"/>
<dbReference type="KEGG" id="tva:5464377"/>
<keyword evidence="2" id="KW-1185">Reference proteome</keyword>
<organism evidence="1 2">
    <name type="scientific">Trichomonas vaginalis (strain ATCC PRA-98 / G3)</name>
    <dbReference type="NCBI Taxonomy" id="412133"/>
    <lineage>
        <taxon>Eukaryota</taxon>
        <taxon>Metamonada</taxon>
        <taxon>Parabasalia</taxon>
        <taxon>Trichomonadida</taxon>
        <taxon>Trichomonadidae</taxon>
        <taxon>Trichomonas</taxon>
    </lineage>
</organism>
<reference evidence="1" key="1">
    <citation type="submission" date="2006-10" db="EMBL/GenBank/DDBJ databases">
        <authorList>
            <person name="Amadeo P."/>
            <person name="Zhao Q."/>
            <person name="Wortman J."/>
            <person name="Fraser-Liggett C."/>
            <person name="Carlton J."/>
        </authorList>
    </citation>
    <scope>NUCLEOTIDE SEQUENCE</scope>
    <source>
        <strain evidence="1">G3</strain>
    </source>
</reference>
<proteinExistence type="predicted"/>
<evidence type="ECO:0000313" key="1">
    <source>
        <dbReference type="EMBL" id="EAY18862.1"/>
    </source>
</evidence>
<gene>
    <name evidence="1" type="ORF">TVAG_295140</name>
</gene>
<dbReference type="VEuPathDB" id="TrichDB:TVAGG3_0273340"/>
<accession>A2DL71</accession>
<dbReference type="EMBL" id="DS113214">
    <property type="protein sequence ID" value="EAY18862.1"/>
    <property type="molecule type" value="Genomic_DNA"/>
</dbReference>
<dbReference type="RefSeq" id="XP_001579848.1">
    <property type="nucleotide sequence ID" value="XM_001579798.1"/>
</dbReference>